<accession>A0A662ZH27</accession>
<dbReference type="FunFam" id="3.40.1280.10:FF:000001">
    <property type="entry name" value="tRNA (guanine-N(1)-)-methyltransferase"/>
    <property type="match status" value="1"/>
</dbReference>
<evidence type="ECO:0000256" key="13">
    <source>
        <dbReference type="ARBA" id="ARBA00033392"/>
    </source>
</evidence>
<dbReference type="CDD" id="cd18080">
    <property type="entry name" value="TrmD-like"/>
    <property type="match status" value="1"/>
</dbReference>
<dbReference type="Gene3D" id="1.10.1270.20">
    <property type="entry name" value="tRNA(m1g37)methyltransferase, domain 2"/>
    <property type="match status" value="1"/>
</dbReference>
<evidence type="ECO:0000256" key="2">
    <source>
        <dbReference type="ARBA" id="ARBA00004496"/>
    </source>
</evidence>
<evidence type="ECO:0000256" key="15">
    <source>
        <dbReference type="HAMAP-Rule" id="MF_00605"/>
    </source>
</evidence>
<dbReference type="SUPFAM" id="SSF75217">
    <property type="entry name" value="alpha/beta knot"/>
    <property type="match status" value="1"/>
</dbReference>
<dbReference type="RefSeq" id="WP_093141856.1">
    <property type="nucleotide sequence ID" value="NZ_FOXF01000017.1"/>
</dbReference>
<reference evidence="19 20" key="1">
    <citation type="submission" date="2016-10" db="EMBL/GenBank/DDBJ databases">
        <authorList>
            <person name="Varghese N."/>
            <person name="Submissions S."/>
        </authorList>
    </citation>
    <scope>NUCLEOTIDE SEQUENCE [LARGE SCALE GENOMIC DNA]</scope>
    <source>
        <strain evidence="19 20">DSM 1361</strain>
    </source>
</reference>
<gene>
    <name evidence="15" type="primary">trmD</name>
    <name evidence="19" type="ORF">SAMN02910344_01177</name>
</gene>
<feature type="domain" description="tRNA methyltransferase TRMD/TRM10-type" evidence="18">
    <location>
        <begin position="1"/>
        <end position="224"/>
    </location>
</feature>
<keyword evidence="9 15" id="KW-0808">Transferase</keyword>
<dbReference type="GO" id="GO:0002939">
    <property type="term" value="P:tRNA N1-guanine methylation"/>
    <property type="evidence" value="ECO:0007669"/>
    <property type="project" value="TreeGrafter"/>
</dbReference>
<dbReference type="NCBIfam" id="TIGR00088">
    <property type="entry name" value="trmD"/>
    <property type="match status" value="1"/>
</dbReference>
<comment type="function">
    <text evidence="1 15 17">Specifically methylates guanosine-37 in various tRNAs.</text>
</comment>
<dbReference type="InterPro" id="IPR016009">
    <property type="entry name" value="tRNA_MeTrfase_TRMD/TRM10"/>
</dbReference>
<keyword evidence="10 15" id="KW-0949">S-adenosyl-L-methionine</keyword>
<evidence type="ECO:0000256" key="9">
    <source>
        <dbReference type="ARBA" id="ARBA00022679"/>
    </source>
</evidence>
<evidence type="ECO:0000313" key="19">
    <source>
        <dbReference type="EMBL" id="SFP35670.1"/>
    </source>
</evidence>
<dbReference type="PANTHER" id="PTHR46417">
    <property type="entry name" value="TRNA (GUANINE-N(1)-)-METHYLTRANSFERASE"/>
    <property type="match status" value="1"/>
</dbReference>
<evidence type="ECO:0000256" key="12">
    <source>
        <dbReference type="ARBA" id="ARBA00029736"/>
    </source>
</evidence>
<dbReference type="EC" id="2.1.1.228" evidence="5 15"/>
<evidence type="ECO:0000256" key="1">
    <source>
        <dbReference type="ARBA" id="ARBA00002634"/>
    </source>
</evidence>
<evidence type="ECO:0000256" key="17">
    <source>
        <dbReference type="RuleBase" id="RU003464"/>
    </source>
</evidence>
<dbReference type="GO" id="GO:0005829">
    <property type="term" value="C:cytosol"/>
    <property type="evidence" value="ECO:0007669"/>
    <property type="project" value="TreeGrafter"/>
</dbReference>
<protein>
    <recommendedName>
        <fullName evidence="6 15">tRNA (guanine-N(1)-)-methyltransferase</fullName>
        <ecNumber evidence="5 15">2.1.1.228</ecNumber>
    </recommendedName>
    <alternativeName>
        <fullName evidence="12 15">M1G-methyltransferase</fullName>
    </alternativeName>
    <alternativeName>
        <fullName evidence="13 15">tRNA [GM37] methyltransferase</fullName>
    </alternativeName>
</protein>
<comment type="subcellular location">
    <subcellularLocation>
        <location evidence="2 15 17">Cytoplasm</location>
    </subcellularLocation>
</comment>
<dbReference type="Proteomes" id="UP000243745">
    <property type="component" value="Unassembled WGS sequence"/>
</dbReference>
<comment type="similarity">
    <text evidence="3 15 17">Belongs to the RNA methyltransferase TrmD family.</text>
</comment>
<dbReference type="InterPro" id="IPR029026">
    <property type="entry name" value="tRNA_m1G_MTases_N"/>
</dbReference>
<dbReference type="GO" id="GO:0052906">
    <property type="term" value="F:tRNA (guanine(37)-N1)-methyltransferase activity"/>
    <property type="evidence" value="ECO:0007669"/>
    <property type="project" value="UniProtKB-UniRule"/>
</dbReference>
<organism evidence="19 20">
    <name type="scientific">Ruminobacter amylophilus</name>
    <dbReference type="NCBI Taxonomy" id="867"/>
    <lineage>
        <taxon>Bacteria</taxon>
        <taxon>Pseudomonadati</taxon>
        <taxon>Pseudomonadota</taxon>
        <taxon>Gammaproteobacteria</taxon>
        <taxon>Aeromonadales</taxon>
        <taxon>Succinivibrionaceae</taxon>
        <taxon>Ruminobacter</taxon>
    </lineage>
</organism>
<evidence type="ECO:0000256" key="14">
    <source>
        <dbReference type="ARBA" id="ARBA00047783"/>
    </source>
</evidence>
<evidence type="ECO:0000256" key="3">
    <source>
        <dbReference type="ARBA" id="ARBA00007630"/>
    </source>
</evidence>
<dbReference type="OrthoDB" id="9807416at2"/>
<sequence>MRIGVISIFPEMFQAITEFGVTGRAVKRGIISLFCINPRSFAYDKHQKVDERPFGGGPGMVMMVQPLRDAILEAKKQLPNAKVIYMSPQGRKFDHQGCVELAKNDELIIIAGRYEGIDERIIDKYVDEEWSVGDYVLSGGELPAMIVVDAVSRLIPGVLGDELSAVEDSFATGLLDCPQYTRPPEIDGQKVPEVLMSGNHEKIRKWRLEQSLVRTYERRPDILNNLALTDEQEKILALYLRERKSK</sequence>
<dbReference type="Pfam" id="PF01746">
    <property type="entry name" value="tRNA_m1G_MT"/>
    <property type="match status" value="1"/>
</dbReference>
<keyword evidence="20" id="KW-1185">Reference proteome</keyword>
<evidence type="ECO:0000256" key="16">
    <source>
        <dbReference type="PIRSR" id="PIRSR000386-1"/>
    </source>
</evidence>
<evidence type="ECO:0000256" key="7">
    <source>
        <dbReference type="ARBA" id="ARBA00022490"/>
    </source>
</evidence>
<keyword evidence="11 15" id="KW-0819">tRNA processing</keyword>
<dbReference type="FunFam" id="1.10.1270.20:FF:000001">
    <property type="entry name" value="tRNA (guanine-N(1)-)-methyltransferase"/>
    <property type="match status" value="1"/>
</dbReference>
<proteinExistence type="inferred from homology"/>
<dbReference type="EMBL" id="FOXF01000017">
    <property type="protein sequence ID" value="SFP35670.1"/>
    <property type="molecule type" value="Genomic_DNA"/>
</dbReference>
<keyword evidence="7 15" id="KW-0963">Cytoplasm</keyword>
<dbReference type="NCBIfam" id="NF000648">
    <property type="entry name" value="PRK00026.1"/>
    <property type="match status" value="1"/>
</dbReference>
<dbReference type="PIRSF" id="PIRSF000386">
    <property type="entry name" value="tRNA_mtase"/>
    <property type="match status" value="1"/>
</dbReference>
<comment type="catalytic activity">
    <reaction evidence="14 15 17">
        <text>guanosine(37) in tRNA + S-adenosyl-L-methionine = N(1)-methylguanosine(37) in tRNA + S-adenosyl-L-homocysteine + H(+)</text>
        <dbReference type="Rhea" id="RHEA:36899"/>
        <dbReference type="Rhea" id="RHEA-COMP:10145"/>
        <dbReference type="Rhea" id="RHEA-COMP:10147"/>
        <dbReference type="ChEBI" id="CHEBI:15378"/>
        <dbReference type="ChEBI" id="CHEBI:57856"/>
        <dbReference type="ChEBI" id="CHEBI:59789"/>
        <dbReference type="ChEBI" id="CHEBI:73542"/>
        <dbReference type="ChEBI" id="CHEBI:74269"/>
        <dbReference type="EC" id="2.1.1.228"/>
    </reaction>
</comment>
<dbReference type="PANTHER" id="PTHR46417:SF1">
    <property type="entry name" value="TRNA (GUANINE-N(1)-)-METHYLTRANSFERASE"/>
    <property type="match status" value="1"/>
</dbReference>
<evidence type="ECO:0000256" key="10">
    <source>
        <dbReference type="ARBA" id="ARBA00022691"/>
    </source>
</evidence>
<dbReference type="Gene3D" id="3.40.1280.10">
    <property type="match status" value="1"/>
</dbReference>
<dbReference type="InterPro" id="IPR023148">
    <property type="entry name" value="tRNA_m1G_MeTrfase_C_sf"/>
</dbReference>
<feature type="binding site" evidence="15 16">
    <location>
        <begin position="132"/>
        <end position="137"/>
    </location>
    <ligand>
        <name>S-adenosyl-L-methionine</name>
        <dbReference type="ChEBI" id="CHEBI:59789"/>
    </ligand>
</feature>
<evidence type="ECO:0000256" key="6">
    <source>
        <dbReference type="ARBA" id="ARBA00014679"/>
    </source>
</evidence>
<evidence type="ECO:0000256" key="8">
    <source>
        <dbReference type="ARBA" id="ARBA00022603"/>
    </source>
</evidence>
<evidence type="ECO:0000256" key="5">
    <source>
        <dbReference type="ARBA" id="ARBA00012807"/>
    </source>
</evidence>
<feature type="binding site" evidence="15 16">
    <location>
        <position position="112"/>
    </location>
    <ligand>
        <name>S-adenosyl-L-methionine</name>
        <dbReference type="ChEBI" id="CHEBI:59789"/>
    </ligand>
</feature>
<dbReference type="InterPro" id="IPR029028">
    <property type="entry name" value="Alpha/beta_knot_MTases"/>
</dbReference>
<evidence type="ECO:0000313" key="20">
    <source>
        <dbReference type="Proteomes" id="UP000243745"/>
    </source>
</evidence>
<dbReference type="AlphaFoldDB" id="A0A662ZH27"/>
<keyword evidence="8 15" id="KW-0489">Methyltransferase</keyword>
<comment type="subunit">
    <text evidence="4 15 17">Homodimer.</text>
</comment>
<name>A0A662ZH27_9GAMM</name>
<dbReference type="HAMAP" id="MF_00605">
    <property type="entry name" value="TrmD"/>
    <property type="match status" value="1"/>
</dbReference>
<evidence type="ECO:0000256" key="4">
    <source>
        <dbReference type="ARBA" id="ARBA00011738"/>
    </source>
</evidence>
<dbReference type="InterPro" id="IPR002649">
    <property type="entry name" value="tRNA_m1G_MeTrfase_TrmD"/>
</dbReference>
<evidence type="ECO:0000259" key="18">
    <source>
        <dbReference type="Pfam" id="PF01746"/>
    </source>
</evidence>
<evidence type="ECO:0000256" key="11">
    <source>
        <dbReference type="ARBA" id="ARBA00022694"/>
    </source>
</evidence>